<feature type="transmembrane region" description="Helical" evidence="1">
    <location>
        <begin position="68"/>
        <end position="89"/>
    </location>
</feature>
<keyword evidence="1" id="KW-0812">Transmembrane</keyword>
<dbReference type="STRING" id="656024.FsymDg_3419"/>
<dbReference type="eggNOG" id="ENOG5033401">
    <property type="taxonomic scope" value="Bacteria"/>
</dbReference>
<dbReference type="AlphaFoldDB" id="F8AV67"/>
<evidence type="ECO:0000259" key="2">
    <source>
        <dbReference type="Pfam" id="PF18181"/>
    </source>
</evidence>
<keyword evidence="1" id="KW-0472">Membrane</keyword>
<dbReference type="HOGENOM" id="CLU_080426_0_0_11"/>
<dbReference type="KEGG" id="fsy:FsymDg_3419"/>
<accession>F8AV67</accession>
<evidence type="ECO:0000313" key="4">
    <source>
        <dbReference type="Proteomes" id="UP000001549"/>
    </source>
</evidence>
<organism evidence="3 4">
    <name type="scientific">Candidatus Protofrankia datiscae</name>
    <dbReference type="NCBI Taxonomy" id="2716812"/>
    <lineage>
        <taxon>Bacteria</taxon>
        <taxon>Bacillati</taxon>
        <taxon>Actinomycetota</taxon>
        <taxon>Actinomycetes</taxon>
        <taxon>Frankiales</taxon>
        <taxon>Frankiaceae</taxon>
        <taxon>Protofrankia</taxon>
    </lineage>
</organism>
<evidence type="ECO:0000313" key="3">
    <source>
        <dbReference type="EMBL" id="AEH10713.1"/>
    </source>
</evidence>
<sequence>MPGRVPRTITGMSTAGVDSVIAAQRQWSVAAEKAKQRIRRGRQATLGLGVTGTLLVTAAAQVDGGVGRVLAGLAAAALASAPIVAGFFAGPNHIRTWTQLRSVAEALKAEIYTCLAGVAPYHGPPDERDRCLLDRGEAIQQAADILPPAALVSGSSPSWRWPEIDSLDSYVTHRVDDQIDYYESQAAVAERRTAQFQGAGLVASLAATVLGALEAATGGAAVTAWAPAITMVGASVGSYAAASRYEDDARAYKQTARRLRFLRDRWRLPAPAGTFAAERAQRDAAFVTDCEDAIAVENQAWTARWNADTPAPLAGPAEQPA</sequence>
<dbReference type="Pfam" id="PF14015">
    <property type="entry name" value="DUF4231"/>
    <property type="match status" value="1"/>
</dbReference>
<gene>
    <name evidence="3" type="ordered locus">FsymDg_3419</name>
</gene>
<dbReference type="Proteomes" id="UP000001549">
    <property type="component" value="Chromosome"/>
</dbReference>
<dbReference type="InterPro" id="IPR025325">
    <property type="entry name" value="DUF4231"/>
</dbReference>
<dbReference type="EMBL" id="CP002801">
    <property type="protein sequence ID" value="AEH10713.1"/>
    <property type="molecule type" value="Genomic_DNA"/>
</dbReference>
<dbReference type="InterPro" id="IPR040884">
    <property type="entry name" value="SLATT_1"/>
</dbReference>
<reference evidence="3 4" key="1">
    <citation type="submission" date="2011-05" db="EMBL/GenBank/DDBJ databases">
        <title>Complete sequence of chromosome of Frankia symbiont of Datisca glomerata.</title>
        <authorList>
            <consortium name="US DOE Joint Genome Institute"/>
            <person name="Lucas S."/>
            <person name="Han J."/>
            <person name="Lapidus A."/>
            <person name="Cheng J.-F."/>
            <person name="Goodwin L."/>
            <person name="Pitluck S."/>
            <person name="Peters L."/>
            <person name="Mikhailova N."/>
            <person name="Chertkov O."/>
            <person name="Teshima H."/>
            <person name="Han C."/>
            <person name="Tapia R."/>
            <person name="Land M."/>
            <person name="Hauser L."/>
            <person name="Kyrpides N."/>
            <person name="Ivanova N."/>
            <person name="Pagani I."/>
            <person name="Berry A."/>
            <person name="Pawlowski K."/>
            <person name="Persson T."/>
            <person name="Vanden Heuvel B."/>
            <person name="Benson D."/>
            <person name="Woyke T."/>
        </authorList>
    </citation>
    <scope>NUCLEOTIDE SEQUENCE [LARGE SCALE GENOMIC DNA]</scope>
    <source>
        <strain evidence="4">4085684</strain>
    </source>
</reference>
<dbReference type="NCBIfam" id="NF033634">
    <property type="entry name" value="SLATT_1"/>
    <property type="match status" value="1"/>
</dbReference>
<dbReference type="Pfam" id="PF18181">
    <property type="entry name" value="SLATT_1"/>
    <property type="match status" value="1"/>
</dbReference>
<keyword evidence="1" id="KW-1133">Transmembrane helix</keyword>
<keyword evidence="4" id="KW-1185">Reference proteome</keyword>
<feature type="domain" description="SMODS and SLOG-associating 2TM effector" evidence="2">
    <location>
        <begin position="170"/>
        <end position="301"/>
    </location>
</feature>
<proteinExistence type="predicted"/>
<evidence type="ECO:0000256" key="1">
    <source>
        <dbReference type="SAM" id="Phobius"/>
    </source>
</evidence>
<name>F8AV67_9ACTN</name>
<feature type="transmembrane region" description="Helical" evidence="1">
    <location>
        <begin position="44"/>
        <end position="62"/>
    </location>
</feature>
<protein>
    <recommendedName>
        <fullName evidence="2">SMODS and SLOG-associating 2TM effector domain-containing protein</fullName>
    </recommendedName>
</protein>